<dbReference type="InterPro" id="IPR006059">
    <property type="entry name" value="SBP"/>
</dbReference>
<organism evidence="4 5">
    <name type="scientific">Halanaerobium saccharolyticum</name>
    <dbReference type="NCBI Taxonomy" id="43595"/>
    <lineage>
        <taxon>Bacteria</taxon>
        <taxon>Bacillati</taxon>
        <taxon>Bacillota</taxon>
        <taxon>Clostridia</taxon>
        <taxon>Halanaerobiales</taxon>
        <taxon>Halanaerobiaceae</taxon>
        <taxon>Halanaerobium</taxon>
    </lineage>
</organism>
<evidence type="ECO:0000256" key="2">
    <source>
        <dbReference type="ARBA" id="ARBA00022448"/>
    </source>
</evidence>
<dbReference type="OrthoDB" id="9808332at2"/>
<dbReference type="PANTHER" id="PTHR30061">
    <property type="entry name" value="MALTOSE-BINDING PERIPLASMIC PROTEIN"/>
    <property type="match status" value="1"/>
</dbReference>
<dbReference type="Proteomes" id="UP000295064">
    <property type="component" value="Unassembled WGS sequence"/>
</dbReference>
<accession>A0A4R6M1Y4</accession>
<dbReference type="GO" id="GO:0055052">
    <property type="term" value="C:ATP-binding cassette (ABC) transporter complex, substrate-binding subunit-containing"/>
    <property type="evidence" value="ECO:0007669"/>
    <property type="project" value="TreeGrafter"/>
</dbReference>
<dbReference type="PANTHER" id="PTHR30061:SF50">
    <property type="entry name" value="MALTOSE_MALTODEXTRIN-BINDING PERIPLASMIC PROTEIN"/>
    <property type="match status" value="1"/>
</dbReference>
<comment type="caution">
    <text evidence="4">The sequence shown here is derived from an EMBL/GenBank/DDBJ whole genome shotgun (WGS) entry which is preliminary data.</text>
</comment>
<comment type="similarity">
    <text evidence="1">Belongs to the bacterial solute-binding protein 1 family.</text>
</comment>
<dbReference type="GO" id="GO:0042956">
    <property type="term" value="P:maltodextrin transmembrane transport"/>
    <property type="evidence" value="ECO:0007669"/>
    <property type="project" value="TreeGrafter"/>
</dbReference>
<reference evidence="4 5" key="1">
    <citation type="submission" date="2019-03" db="EMBL/GenBank/DDBJ databases">
        <title>Subsurface microbial communities from deep shales in Ohio and West Virginia, USA.</title>
        <authorList>
            <person name="Wrighton K."/>
        </authorList>
    </citation>
    <scope>NUCLEOTIDE SEQUENCE [LARGE SCALE GENOMIC DNA]</scope>
    <source>
        <strain evidence="4 5">MA284_T2</strain>
    </source>
</reference>
<dbReference type="AlphaFoldDB" id="A0A4R6M1Y4"/>
<dbReference type="GO" id="GO:1901982">
    <property type="term" value="F:maltose binding"/>
    <property type="evidence" value="ECO:0007669"/>
    <property type="project" value="TreeGrafter"/>
</dbReference>
<dbReference type="GO" id="GO:0015768">
    <property type="term" value="P:maltose transport"/>
    <property type="evidence" value="ECO:0007669"/>
    <property type="project" value="TreeGrafter"/>
</dbReference>
<keyword evidence="2" id="KW-0813">Transport</keyword>
<gene>
    <name evidence="4" type="ORF">DFR79_101242</name>
</gene>
<sequence>MNRTLRVWLIITSREHDVLKFLNKRFSQFEEQHNINIELKLITWNRAFETLIEAYKNNNSPDIIQIGTTWVRTLAYMGYIEKIPQDFETRTSFVENMNQICIYRGDQYAVPWNVDTIVLATRTDYLKTLGIKKRDLDSWEKFYQVCETITEKRRSDPDLPEALAFSLRAEADLLHRFAAILWSKGGEFADFYQIPEKILTEEKVMENISYLADLMQTSDIKASDLDKHPYQLNNEFYRQGSYVFYIGSWYGIIEDISHNSFESENGNYNYTILPFPSADGTKSQTYGGGSVLAVSSRSEHKQKAWKLIELFLQDDFINEWIRVTGKVPAFEVDFWQKRDVDQRINTMYQQSINSKTYPAHPAWATIEKILSTAVAHSIWELIDNNNTEINEETFKLLKKADQNIRDLLKLSWEMKNYE</sequence>
<evidence type="ECO:0000256" key="1">
    <source>
        <dbReference type="ARBA" id="ARBA00008520"/>
    </source>
</evidence>
<evidence type="ECO:0000313" key="5">
    <source>
        <dbReference type="Proteomes" id="UP000295064"/>
    </source>
</evidence>
<evidence type="ECO:0000256" key="3">
    <source>
        <dbReference type="ARBA" id="ARBA00022729"/>
    </source>
</evidence>
<protein>
    <submittedName>
        <fullName evidence="4">ABC-type glycerol-3-phosphate transport system substrate-binding protein</fullName>
    </submittedName>
</protein>
<dbReference type="RefSeq" id="WP_133513671.1">
    <property type="nucleotide sequence ID" value="NZ_SNWX01000001.1"/>
</dbReference>
<proteinExistence type="inferred from homology"/>
<dbReference type="Gene3D" id="3.40.190.10">
    <property type="entry name" value="Periplasmic binding protein-like II"/>
    <property type="match status" value="1"/>
</dbReference>
<dbReference type="Pfam" id="PF13416">
    <property type="entry name" value="SBP_bac_8"/>
    <property type="match status" value="1"/>
</dbReference>
<dbReference type="EMBL" id="SNWX01000001">
    <property type="protein sequence ID" value="TDO95241.1"/>
    <property type="molecule type" value="Genomic_DNA"/>
</dbReference>
<dbReference type="SUPFAM" id="SSF53850">
    <property type="entry name" value="Periplasmic binding protein-like II"/>
    <property type="match status" value="1"/>
</dbReference>
<evidence type="ECO:0000313" key="4">
    <source>
        <dbReference type="EMBL" id="TDO95241.1"/>
    </source>
</evidence>
<keyword evidence="3" id="KW-0732">Signal</keyword>
<name>A0A4R6M1Y4_9FIRM</name>